<proteinExistence type="predicted"/>
<dbReference type="GO" id="GO:0044550">
    <property type="term" value="P:secondary metabolite biosynthetic process"/>
    <property type="evidence" value="ECO:0007669"/>
    <property type="project" value="TreeGrafter"/>
</dbReference>
<dbReference type="SUPFAM" id="SSF53901">
    <property type="entry name" value="Thiolase-like"/>
    <property type="match status" value="1"/>
</dbReference>
<dbReference type="PANTHER" id="PTHR34069:SF2">
    <property type="entry name" value="BETA-KETOACYL-[ACYL-CARRIER-PROTEIN] SYNTHASE III"/>
    <property type="match status" value="1"/>
</dbReference>
<dbReference type="Proteomes" id="UP000467488">
    <property type="component" value="Chromosome"/>
</dbReference>
<dbReference type="GO" id="GO:0044281">
    <property type="term" value="P:small molecule metabolic process"/>
    <property type="evidence" value="ECO:0007669"/>
    <property type="project" value="UniProtKB-ARBA"/>
</dbReference>
<dbReference type="EMBL" id="AP022360">
    <property type="protein sequence ID" value="BBU84370.1"/>
    <property type="molecule type" value="Genomic_DNA"/>
</dbReference>
<dbReference type="AlphaFoldDB" id="A0A8S0FXF4"/>
<dbReference type="Gene3D" id="3.40.47.10">
    <property type="match status" value="1"/>
</dbReference>
<name>A0A8S0FXF4_ECOLX</name>
<evidence type="ECO:0008006" key="3">
    <source>
        <dbReference type="Google" id="ProtNLM"/>
    </source>
</evidence>
<accession>A0A8S0FXF4</accession>
<evidence type="ECO:0000313" key="1">
    <source>
        <dbReference type="EMBL" id="BBU84370.1"/>
    </source>
</evidence>
<gene>
    <name evidence="1" type="ORF">EIMP300_57700</name>
</gene>
<sequence length="107" mass="11337">MARPNQPTISAALKIIATGIALPPDQITSKQLDVQLNKPVGYVERRSGICWRYFARNDASQAELAAEALHNALVAAALNPSDIDLLICASAIAVQALPCSMASNSYS</sequence>
<dbReference type="InterPro" id="IPR016039">
    <property type="entry name" value="Thiolase-like"/>
</dbReference>
<evidence type="ECO:0000313" key="2">
    <source>
        <dbReference type="Proteomes" id="UP000467488"/>
    </source>
</evidence>
<organism evidence="1 2">
    <name type="scientific">Escherichia coli</name>
    <dbReference type="NCBI Taxonomy" id="562"/>
    <lineage>
        <taxon>Bacteria</taxon>
        <taxon>Pseudomonadati</taxon>
        <taxon>Pseudomonadota</taxon>
        <taxon>Gammaproteobacteria</taxon>
        <taxon>Enterobacterales</taxon>
        <taxon>Enterobacteriaceae</taxon>
        <taxon>Escherichia</taxon>
    </lineage>
</organism>
<dbReference type="GO" id="GO:0016746">
    <property type="term" value="F:acyltransferase activity"/>
    <property type="evidence" value="ECO:0007669"/>
    <property type="project" value="UniProtKB-KW"/>
</dbReference>
<reference evidence="1 2" key="1">
    <citation type="submission" date="2020-01" db="EMBL/GenBank/DDBJ databases">
        <title>Dynamics of blaIMP-6 dissemination in carbapenem resistant Enterobacteriacea isolated from regional surveillance in Osaka, Japan.</title>
        <authorList>
            <person name="Abe R."/>
            <person name="Akeda Y."/>
            <person name="Sugawara Y."/>
            <person name="Yamamoto N."/>
            <person name="Tomono K."/>
            <person name="Takeuchi D."/>
            <person name="Kawahara R."/>
            <person name="Hamada S."/>
        </authorList>
    </citation>
    <scope>NUCLEOTIDE SEQUENCE [LARGE SCALE GENOMIC DNA]</scope>
    <source>
        <strain evidence="1 2">E300</strain>
    </source>
</reference>
<dbReference type="PANTHER" id="PTHR34069">
    <property type="entry name" value="3-OXOACYL-[ACYL-CARRIER-PROTEIN] SYNTHASE 3"/>
    <property type="match status" value="1"/>
</dbReference>
<protein>
    <recommendedName>
        <fullName evidence="3">3-oxoacyl-ACP synthase</fullName>
    </recommendedName>
</protein>